<name>A0A177WC44_BATDL</name>
<reference evidence="1 2" key="2">
    <citation type="submission" date="2016-05" db="EMBL/GenBank/DDBJ databases">
        <title>Lineage-specific infection strategies underlie the spectrum of fungal disease in amphibians.</title>
        <authorList>
            <person name="Cuomo C.A."/>
            <person name="Farrer R.A."/>
            <person name="James T."/>
            <person name="Longcore J."/>
            <person name="Birren B."/>
        </authorList>
    </citation>
    <scope>NUCLEOTIDE SEQUENCE [LARGE SCALE GENOMIC DNA]</scope>
    <source>
        <strain evidence="1 2">JEL423</strain>
    </source>
</reference>
<proteinExistence type="predicted"/>
<dbReference type="EMBL" id="DS022300">
    <property type="protein sequence ID" value="OAJ37170.1"/>
    <property type="molecule type" value="Genomic_DNA"/>
</dbReference>
<reference evidence="1 2" key="1">
    <citation type="submission" date="2006-10" db="EMBL/GenBank/DDBJ databases">
        <title>The Genome Sequence of Batrachochytrium dendrobatidis JEL423.</title>
        <authorList>
            <consortium name="The Broad Institute Genome Sequencing Platform"/>
            <person name="Birren B."/>
            <person name="Lander E."/>
            <person name="Galagan J."/>
            <person name="Cuomo C."/>
            <person name="Devon K."/>
            <person name="Jaffe D."/>
            <person name="Butler J."/>
            <person name="Alvarez P."/>
            <person name="Gnerre S."/>
            <person name="Grabherr M."/>
            <person name="Kleber M."/>
            <person name="Mauceli E."/>
            <person name="Brockman W."/>
            <person name="Young S."/>
            <person name="LaButti K."/>
            <person name="Sykes S."/>
            <person name="DeCaprio D."/>
            <person name="Crawford M."/>
            <person name="Koehrsen M."/>
            <person name="Engels R."/>
            <person name="Montgomery P."/>
            <person name="Pearson M."/>
            <person name="Howarth C."/>
            <person name="Larson L."/>
            <person name="White J."/>
            <person name="O'Leary S."/>
            <person name="Kodira C."/>
            <person name="Zeng Q."/>
            <person name="Yandava C."/>
            <person name="Alvarado L."/>
            <person name="Longcore J."/>
            <person name="James T."/>
        </authorList>
    </citation>
    <scope>NUCLEOTIDE SEQUENCE [LARGE SCALE GENOMIC DNA]</scope>
    <source>
        <strain evidence="1 2">JEL423</strain>
    </source>
</reference>
<gene>
    <name evidence="1" type="ORF">BDEG_21233</name>
</gene>
<evidence type="ECO:0000313" key="2">
    <source>
        <dbReference type="Proteomes" id="UP000077115"/>
    </source>
</evidence>
<protein>
    <submittedName>
        <fullName evidence="1">Uncharacterized protein</fullName>
    </submittedName>
</protein>
<organism evidence="1 2">
    <name type="scientific">Batrachochytrium dendrobatidis (strain JEL423)</name>
    <dbReference type="NCBI Taxonomy" id="403673"/>
    <lineage>
        <taxon>Eukaryota</taxon>
        <taxon>Fungi</taxon>
        <taxon>Fungi incertae sedis</taxon>
        <taxon>Chytridiomycota</taxon>
        <taxon>Chytridiomycota incertae sedis</taxon>
        <taxon>Chytridiomycetes</taxon>
        <taxon>Rhizophydiales</taxon>
        <taxon>Rhizophydiales incertae sedis</taxon>
        <taxon>Batrachochytrium</taxon>
    </lineage>
</organism>
<dbReference type="VEuPathDB" id="FungiDB:BDEG_21233"/>
<evidence type="ECO:0000313" key="1">
    <source>
        <dbReference type="EMBL" id="OAJ37170.1"/>
    </source>
</evidence>
<dbReference type="Proteomes" id="UP000077115">
    <property type="component" value="Unassembled WGS sequence"/>
</dbReference>
<accession>A0A177WC44</accession>
<dbReference type="AlphaFoldDB" id="A0A177WC44"/>
<sequence>MRRRFTSGRKPCRYRQWRSRARQTGQLGSRVEAYRASVERVQVDIRGKRRGMRAKELRHPAEVNGGGRFFGGDDAEHRDWIGNVVGMVEEEEMMDGLDNKQVKAEEMRKGLECAEGWSNKKK</sequence>